<organism evidence="3 4">
    <name type="scientific">Methylobacterium komagatae</name>
    <dbReference type="NCBI Taxonomy" id="374425"/>
    <lineage>
        <taxon>Bacteria</taxon>
        <taxon>Pseudomonadati</taxon>
        <taxon>Pseudomonadota</taxon>
        <taxon>Alphaproteobacteria</taxon>
        <taxon>Hyphomicrobiales</taxon>
        <taxon>Methylobacteriaceae</taxon>
        <taxon>Methylobacterium</taxon>
    </lineage>
</organism>
<dbReference type="Pfam" id="PF00722">
    <property type="entry name" value="Glyco_hydro_16"/>
    <property type="match status" value="1"/>
</dbReference>
<feature type="domain" description="GH16" evidence="2">
    <location>
        <begin position="1"/>
        <end position="117"/>
    </location>
</feature>
<dbReference type="Gene3D" id="2.60.120.200">
    <property type="match status" value="1"/>
</dbReference>
<evidence type="ECO:0000313" key="4">
    <source>
        <dbReference type="Proteomes" id="UP001596292"/>
    </source>
</evidence>
<sequence length="364" mass="39654">MAGADIIEHYGVYNQGSYRWIHTTDPEPNKDGNANLQVFSDNPSQITGYHTYGMDWQKDKISFYFDGQFMGSKPTPTDMHGPMYMIANLATENDADAAGVPMSMKIDYIRAYSKDPNATAIAQQAVSAPDGKDPGLYGASTAKDVSAPLRSTSESDSFSRDGYLAANPDVAKAGMDPLAHYQQYGWKEGRDPAAFFDNEQYLAHNPDVKAAGIDPFAHYLQFGQGEGRKAYAAVGKAGDFTHGSFDSEYYLLANPDVAKAALTAGGDTFAFAFNHYQSNGWKEGRNADAFFDSAYYLAHNPDVAASGMNPLAHYDQFGWREGRDPSAAFDTSAYLAANPDVAAAHMDPLQHYLMFGIAEGRHLA</sequence>
<dbReference type="InterPro" id="IPR000757">
    <property type="entry name" value="Beta-glucanase-like"/>
</dbReference>
<dbReference type="EMBL" id="JBHSWN010000001">
    <property type="protein sequence ID" value="MFC6788924.1"/>
    <property type="molecule type" value="Genomic_DNA"/>
</dbReference>
<dbReference type="Proteomes" id="UP001596292">
    <property type="component" value="Unassembled WGS sequence"/>
</dbReference>
<accession>A0ABW2BG50</accession>
<reference evidence="4" key="1">
    <citation type="journal article" date="2019" name="Int. J. Syst. Evol. Microbiol.">
        <title>The Global Catalogue of Microorganisms (GCM) 10K type strain sequencing project: providing services to taxonomists for standard genome sequencing and annotation.</title>
        <authorList>
            <consortium name="The Broad Institute Genomics Platform"/>
            <consortium name="The Broad Institute Genome Sequencing Center for Infectious Disease"/>
            <person name="Wu L."/>
            <person name="Ma J."/>
        </authorList>
    </citation>
    <scope>NUCLEOTIDE SEQUENCE [LARGE SCALE GENOMIC DNA]</scope>
    <source>
        <strain evidence="4">CCUG 48316</strain>
    </source>
</reference>
<dbReference type="InterPro" id="IPR013320">
    <property type="entry name" value="ConA-like_dom_sf"/>
</dbReference>
<name>A0ABW2BG50_9HYPH</name>
<comment type="similarity">
    <text evidence="1">Belongs to the glycosyl hydrolase 16 family.</text>
</comment>
<dbReference type="SUPFAM" id="SSF49899">
    <property type="entry name" value="Concanavalin A-like lectins/glucanases"/>
    <property type="match status" value="1"/>
</dbReference>
<dbReference type="PROSITE" id="PS51762">
    <property type="entry name" value="GH16_2"/>
    <property type="match status" value="1"/>
</dbReference>
<evidence type="ECO:0000313" key="3">
    <source>
        <dbReference type="EMBL" id="MFC6788924.1"/>
    </source>
</evidence>
<protein>
    <submittedName>
        <fullName evidence="3">Family 16 glycosylhydrolase</fullName>
    </submittedName>
</protein>
<keyword evidence="4" id="KW-1185">Reference proteome</keyword>
<comment type="caution">
    <text evidence="3">The sequence shown here is derived from an EMBL/GenBank/DDBJ whole genome shotgun (WGS) entry which is preliminary data.</text>
</comment>
<evidence type="ECO:0000259" key="2">
    <source>
        <dbReference type="PROSITE" id="PS51762"/>
    </source>
</evidence>
<proteinExistence type="inferred from homology"/>
<gene>
    <name evidence="3" type="ORF">ACFQE0_04340</name>
</gene>
<evidence type="ECO:0000256" key="1">
    <source>
        <dbReference type="ARBA" id="ARBA00006865"/>
    </source>
</evidence>